<reference evidence="2" key="1">
    <citation type="submission" date="2021-01" db="EMBL/GenBank/DDBJ databases">
        <authorList>
            <person name="Corre E."/>
            <person name="Pelletier E."/>
            <person name="Niang G."/>
            <person name="Scheremetjew M."/>
            <person name="Finn R."/>
            <person name="Kale V."/>
            <person name="Holt S."/>
            <person name="Cochrane G."/>
            <person name="Meng A."/>
            <person name="Brown T."/>
            <person name="Cohen L."/>
        </authorList>
    </citation>
    <scope>NUCLEOTIDE SEQUENCE</scope>
    <source>
        <strain evidence="2">CCMP1594</strain>
    </source>
</reference>
<evidence type="ECO:0000256" key="1">
    <source>
        <dbReference type="SAM" id="MobiDB-lite"/>
    </source>
</evidence>
<feature type="region of interest" description="Disordered" evidence="1">
    <location>
        <begin position="90"/>
        <end position="136"/>
    </location>
</feature>
<organism evidence="2">
    <name type="scientific">Eutreptiella gymnastica</name>
    <dbReference type="NCBI Taxonomy" id="73025"/>
    <lineage>
        <taxon>Eukaryota</taxon>
        <taxon>Discoba</taxon>
        <taxon>Euglenozoa</taxon>
        <taxon>Euglenida</taxon>
        <taxon>Spirocuta</taxon>
        <taxon>Euglenophyceae</taxon>
        <taxon>Eutreptiales</taxon>
        <taxon>Eutreptiaceae</taxon>
        <taxon>Eutreptiella</taxon>
    </lineage>
</organism>
<proteinExistence type="predicted"/>
<accession>A0A7S4FQS2</accession>
<dbReference type="EMBL" id="HBJA01058564">
    <property type="protein sequence ID" value="CAE0809611.1"/>
    <property type="molecule type" value="Transcribed_RNA"/>
</dbReference>
<feature type="compositionally biased region" description="Basic and acidic residues" evidence="1">
    <location>
        <begin position="28"/>
        <end position="39"/>
    </location>
</feature>
<gene>
    <name evidence="2" type="ORF">EGYM00163_LOCUS20743</name>
</gene>
<name>A0A7S4FQS2_9EUGL</name>
<protein>
    <submittedName>
        <fullName evidence="2">Uncharacterized protein</fullName>
    </submittedName>
</protein>
<sequence length="136" mass="14274">MGQKCTSIKEETCGRRHNTRGAPCQHTVETDRGGHDRPRTARTASFKYLGLYATLHSVAPGLGTEGGGDVQRTRASGLMAAARRICPGGPMCTERAAPSSGAAGLPPPPPRHNMYSRGQAGDVPGHSHTGTTRSLE</sequence>
<evidence type="ECO:0000313" key="2">
    <source>
        <dbReference type="EMBL" id="CAE0809611.1"/>
    </source>
</evidence>
<dbReference type="AlphaFoldDB" id="A0A7S4FQS2"/>
<feature type="region of interest" description="Disordered" evidence="1">
    <location>
        <begin position="15"/>
        <end position="39"/>
    </location>
</feature>